<evidence type="ECO:0000313" key="3">
    <source>
        <dbReference type="Proteomes" id="UP001596306"/>
    </source>
</evidence>
<dbReference type="Proteomes" id="UP001596306">
    <property type="component" value="Unassembled WGS sequence"/>
</dbReference>
<gene>
    <name evidence="2" type="ORF">ACFQB0_11920</name>
</gene>
<organism evidence="2 3">
    <name type="scientific">Luethyella okanaganae</name>
    <dbReference type="NCBI Taxonomy" id="69372"/>
    <lineage>
        <taxon>Bacteria</taxon>
        <taxon>Bacillati</taxon>
        <taxon>Actinomycetota</taxon>
        <taxon>Actinomycetes</taxon>
        <taxon>Micrococcales</taxon>
        <taxon>Microbacteriaceae</taxon>
        <taxon>Luethyella</taxon>
    </lineage>
</organism>
<feature type="transmembrane region" description="Helical" evidence="1">
    <location>
        <begin position="6"/>
        <end position="28"/>
    </location>
</feature>
<reference evidence="3" key="1">
    <citation type="journal article" date="2019" name="Int. J. Syst. Evol. Microbiol.">
        <title>The Global Catalogue of Microorganisms (GCM) 10K type strain sequencing project: providing services to taxonomists for standard genome sequencing and annotation.</title>
        <authorList>
            <consortium name="The Broad Institute Genomics Platform"/>
            <consortium name="The Broad Institute Genome Sequencing Center for Infectious Disease"/>
            <person name="Wu L."/>
            <person name="Ma J."/>
        </authorList>
    </citation>
    <scope>NUCLEOTIDE SEQUENCE [LARGE SCALE GENOMIC DNA]</scope>
    <source>
        <strain evidence="3">CCUG 43304</strain>
    </source>
</reference>
<evidence type="ECO:0000313" key="2">
    <source>
        <dbReference type="EMBL" id="MFC6356812.1"/>
    </source>
</evidence>
<keyword evidence="1" id="KW-0472">Membrane</keyword>
<evidence type="ECO:0008006" key="4">
    <source>
        <dbReference type="Google" id="ProtNLM"/>
    </source>
</evidence>
<keyword evidence="1" id="KW-1133">Transmembrane helix</keyword>
<protein>
    <recommendedName>
        <fullName evidence="4">Secreted protein</fullName>
    </recommendedName>
</protein>
<keyword evidence="1" id="KW-0812">Transmembrane</keyword>
<evidence type="ECO:0000256" key="1">
    <source>
        <dbReference type="SAM" id="Phobius"/>
    </source>
</evidence>
<accession>A0ABW1VIW0</accession>
<keyword evidence="3" id="KW-1185">Reference proteome</keyword>
<name>A0ABW1VIW0_9MICO</name>
<comment type="caution">
    <text evidence="2">The sequence shown here is derived from an EMBL/GenBank/DDBJ whole genome shotgun (WGS) entry which is preliminary data.</text>
</comment>
<dbReference type="RefSeq" id="WP_386731835.1">
    <property type="nucleotide sequence ID" value="NZ_JBHSTP010000003.1"/>
</dbReference>
<sequence length="427" mass="45697">MSEALWWLPSLLVFGVAFAGAVAGIVALRRSGARRGEAADAALLELQRQAGSMLVRADNRVQESEDELAFALAQFGEAEVVDYRAAIGTARRRLREAFLVQQRLDDDEPDTREQRRRRNEQIVELCESVESALVHQDAQFRARRAVERAAPDELEAIRALLRPTDSRSEKSRAAVVRFQERYAPSALVPLEAALDQATSLIVSASGHLDASSARIADGTAQPVADTLRSARDDTIRAGKALDALERAAGELTAAEVALAGATVQLRDGIVSARAVRDTHDDASEAARLNAAIDDANALLAAHAHAPAGRLPDPLAELDGLRDAIARLDTATAGARGQQDRLEHARQALAGALVSARSHIVVARDYVAARRSAVGAAARTRLAEAERQLMLAEAESDPVAALDTARRAIVHANDADALARYDVEVRGS</sequence>
<dbReference type="EMBL" id="JBHSTP010000003">
    <property type="protein sequence ID" value="MFC6356812.1"/>
    <property type="molecule type" value="Genomic_DNA"/>
</dbReference>
<proteinExistence type="predicted"/>